<organism evidence="1 2">
    <name type="scientific">Peronosclerospora sorghi</name>
    <dbReference type="NCBI Taxonomy" id="230839"/>
    <lineage>
        <taxon>Eukaryota</taxon>
        <taxon>Sar</taxon>
        <taxon>Stramenopiles</taxon>
        <taxon>Oomycota</taxon>
        <taxon>Peronosporomycetes</taxon>
        <taxon>Peronosporales</taxon>
        <taxon>Peronosporaceae</taxon>
        <taxon>Peronosclerospora</taxon>
    </lineage>
</organism>
<reference evidence="1 2" key="1">
    <citation type="journal article" date="2022" name="bioRxiv">
        <title>The genome of the oomycete Peronosclerospora sorghi, a cosmopolitan pathogen of maize and sorghum, is inflated with dispersed pseudogenes.</title>
        <authorList>
            <person name="Fletcher K."/>
            <person name="Martin F."/>
            <person name="Isakeit T."/>
            <person name="Cavanaugh K."/>
            <person name="Magill C."/>
            <person name="Michelmore R."/>
        </authorList>
    </citation>
    <scope>NUCLEOTIDE SEQUENCE [LARGE SCALE GENOMIC DNA]</scope>
    <source>
        <strain evidence="1">P6</strain>
    </source>
</reference>
<proteinExistence type="predicted"/>
<dbReference type="Proteomes" id="UP001163321">
    <property type="component" value="Chromosome 2"/>
</dbReference>
<evidence type="ECO:0000313" key="1">
    <source>
        <dbReference type="EMBL" id="KAI9916271.1"/>
    </source>
</evidence>
<keyword evidence="2" id="KW-1185">Reference proteome</keyword>
<accession>A0ACC0WD96</accession>
<gene>
    <name evidence="1" type="ORF">PsorP6_016762</name>
</gene>
<comment type="caution">
    <text evidence="1">The sequence shown here is derived from an EMBL/GenBank/DDBJ whole genome shotgun (WGS) entry which is preliminary data.</text>
</comment>
<protein>
    <submittedName>
        <fullName evidence="1">Uncharacterized protein</fullName>
    </submittedName>
</protein>
<evidence type="ECO:0000313" key="2">
    <source>
        <dbReference type="Proteomes" id="UP001163321"/>
    </source>
</evidence>
<name>A0ACC0WD96_9STRA</name>
<dbReference type="EMBL" id="CM047581">
    <property type="protein sequence ID" value="KAI9916271.1"/>
    <property type="molecule type" value="Genomic_DNA"/>
</dbReference>
<sequence length="211" mass="23575">MLDFMEVEENFAVVKGLRSGALIGPPTGGKAPKTAVWTRMASFVNERVSGSNWTSSQAKDRFIAYKKKYRAATAEELHTGMGITDADRRRGIHSVPAKLDSMCPYFARMDALYGLLENHRDITSTLTESLDSEKDTILTQGDPDDLLLRHPGHDYRVPAHSGPESVSANLMELSSYWRRRKELLQGDLICTGRGCNGSNNWDANRQSKLQR</sequence>